<sequence>MRIKLATCSVYDLCVLLSNQNRRKSAFHRRNFEDLEKIPVVFLSMLLGYIDILKPSLLGTCKCNTNNCKYKILEIKNAVLFLNFVVAEIIHKPTAKHCDESPSNGRPASLLTKIIGTIDKAFLLVDDKLETLFYYDLYLRKSVILVARLSTILEFLVSPLIDVNLVPVNISENNMFSLLQKIQHIYHFFFFNISIMQQFKILFLEFSNITLKNYIFQFIDTINIILDIASILCFYKDYINHFNYSKISCSNFELNLTEQNQTFVISFIIKYLAIDQPLSVVSH</sequence>
<organism evidence="1 2">
    <name type="scientific">Aphis glycines</name>
    <name type="common">Soybean aphid</name>
    <dbReference type="NCBI Taxonomy" id="307491"/>
    <lineage>
        <taxon>Eukaryota</taxon>
        <taxon>Metazoa</taxon>
        <taxon>Ecdysozoa</taxon>
        <taxon>Arthropoda</taxon>
        <taxon>Hexapoda</taxon>
        <taxon>Insecta</taxon>
        <taxon>Pterygota</taxon>
        <taxon>Neoptera</taxon>
        <taxon>Paraneoptera</taxon>
        <taxon>Hemiptera</taxon>
        <taxon>Sternorrhyncha</taxon>
        <taxon>Aphidomorpha</taxon>
        <taxon>Aphidoidea</taxon>
        <taxon>Aphididae</taxon>
        <taxon>Aphidini</taxon>
        <taxon>Aphis</taxon>
        <taxon>Aphis</taxon>
    </lineage>
</organism>
<gene>
    <name evidence="1" type="ORF">AGLY_011629</name>
</gene>
<dbReference type="AlphaFoldDB" id="A0A6G0TAQ5"/>
<name>A0A6G0TAQ5_APHGL</name>
<proteinExistence type="predicted"/>
<reference evidence="1 2" key="1">
    <citation type="submission" date="2019-08" db="EMBL/GenBank/DDBJ databases">
        <title>The genome of the soybean aphid Biotype 1, its phylome, world population structure and adaptation to the North American continent.</title>
        <authorList>
            <person name="Giordano R."/>
            <person name="Donthu R.K."/>
            <person name="Hernandez A.G."/>
            <person name="Wright C.L."/>
            <person name="Zimin A.V."/>
        </authorList>
    </citation>
    <scope>NUCLEOTIDE SEQUENCE [LARGE SCALE GENOMIC DNA]</scope>
    <source>
        <tissue evidence="1">Whole aphids</tissue>
    </source>
</reference>
<protein>
    <submittedName>
        <fullName evidence="1">Uncharacterized protein</fullName>
    </submittedName>
</protein>
<keyword evidence="2" id="KW-1185">Reference proteome</keyword>
<accession>A0A6G0TAQ5</accession>
<comment type="caution">
    <text evidence="1">The sequence shown here is derived from an EMBL/GenBank/DDBJ whole genome shotgun (WGS) entry which is preliminary data.</text>
</comment>
<dbReference type="Proteomes" id="UP000475862">
    <property type="component" value="Unassembled WGS sequence"/>
</dbReference>
<evidence type="ECO:0000313" key="2">
    <source>
        <dbReference type="Proteomes" id="UP000475862"/>
    </source>
</evidence>
<dbReference type="EMBL" id="VYZN01000044">
    <property type="protein sequence ID" value="KAE9529533.1"/>
    <property type="molecule type" value="Genomic_DNA"/>
</dbReference>
<evidence type="ECO:0000313" key="1">
    <source>
        <dbReference type="EMBL" id="KAE9529533.1"/>
    </source>
</evidence>